<organism evidence="1 2">
    <name type="scientific">Actibacterium naphthalenivorans</name>
    <dbReference type="NCBI Taxonomy" id="1614693"/>
    <lineage>
        <taxon>Bacteria</taxon>
        <taxon>Pseudomonadati</taxon>
        <taxon>Pseudomonadota</taxon>
        <taxon>Alphaproteobacteria</taxon>
        <taxon>Rhodobacterales</taxon>
        <taxon>Roseobacteraceae</taxon>
        <taxon>Actibacterium</taxon>
    </lineage>
</organism>
<dbReference type="EMBL" id="JACIEQ010000003">
    <property type="protein sequence ID" value="MBB4022521.1"/>
    <property type="molecule type" value="Genomic_DNA"/>
</dbReference>
<reference evidence="1" key="1">
    <citation type="submission" date="2020-08" db="EMBL/GenBank/DDBJ databases">
        <title>Genomic Encyclopedia of Type Strains, Phase IV (KMG-IV): sequencing the most valuable type-strain genomes for metagenomic binning, comparative biology and taxonomic classification.</title>
        <authorList>
            <person name="Goeker M."/>
        </authorList>
    </citation>
    <scope>NUCLEOTIDE SEQUENCE [LARGE SCALE GENOMIC DNA]</scope>
    <source>
        <strain evidence="1">DSM 105040</strain>
    </source>
</reference>
<evidence type="ECO:0000313" key="1">
    <source>
        <dbReference type="EMBL" id="MBB4022521.1"/>
    </source>
</evidence>
<evidence type="ECO:0000313" key="2">
    <source>
        <dbReference type="Proteomes" id="UP000585681"/>
    </source>
</evidence>
<gene>
    <name evidence="1" type="ORF">GGR17_002340</name>
</gene>
<name>A0A840C985_9RHOB</name>
<dbReference type="AlphaFoldDB" id="A0A840C985"/>
<keyword evidence="2" id="KW-1185">Reference proteome</keyword>
<comment type="caution">
    <text evidence="1">The sequence shown here is derived from an EMBL/GenBank/DDBJ whole genome shotgun (WGS) entry which is preliminary data.</text>
</comment>
<accession>A0A840C985</accession>
<sequence>MSTVLCPACTLNGYCKRLMTHFVTDQMLENSTYIRDLRNFAFGLNVKDSAWHEHLTNLYRDYRGWIVGFDGDEVHLDMEQFERPFIREWFRDFCHKRCPDDVTPRRRPESRERVRILATILTARFPSEALLWGVRAANDDDPPKVD</sequence>
<proteinExistence type="predicted"/>
<dbReference type="Proteomes" id="UP000585681">
    <property type="component" value="Unassembled WGS sequence"/>
</dbReference>
<dbReference type="RefSeq" id="WP_054540461.1">
    <property type="nucleotide sequence ID" value="NZ_JACIEQ010000003.1"/>
</dbReference>
<protein>
    <submittedName>
        <fullName evidence="1">Uncharacterized protein</fullName>
    </submittedName>
</protein>